<reference evidence="2" key="1">
    <citation type="submission" date="2020-11" db="EMBL/GenBank/DDBJ databases">
        <authorList>
            <person name="Tran Van P."/>
        </authorList>
    </citation>
    <scope>NUCLEOTIDE SEQUENCE</scope>
</reference>
<organism evidence="2">
    <name type="scientific">Timema californicum</name>
    <name type="common">California timema</name>
    <name type="synonym">Walking stick</name>
    <dbReference type="NCBI Taxonomy" id="61474"/>
    <lineage>
        <taxon>Eukaryota</taxon>
        <taxon>Metazoa</taxon>
        <taxon>Ecdysozoa</taxon>
        <taxon>Arthropoda</taxon>
        <taxon>Hexapoda</taxon>
        <taxon>Insecta</taxon>
        <taxon>Pterygota</taxon>
        <taxon>Neoptera</taxon>
        <taxon>Polyneoptera</taxon>
        <taxon>Phasmatodea</taxon>
        <taxon>Timematodea</taxon>
        <taxon>Timematoidea</taxon>
        <taxon>Timematidae</taxon>
        <taxon>Timema</taxon>
    </lineage>
</organism>
<sequence length="194" mass="21394">MPGKHKLANALVVLSSTAEDGEIEVRISGGLYALSTNYSNGLGIGKVELEEVNPHLRGGRVENHLGKTTPSSPDRDSNLDLPVLSSRAQHDKRVELEEVNPHFRGGRVENHLGKTTPSSPDRDSNLDLPVLSSRAQHEKRVFRLDTDSTRRYRTWVPVEPASYLLRSVGSPPTDYLLGQPYPAEGSTRPSLLRL</sequence>
<dbReference type="EMBL" id="OE180036">
    <property type="protein sequence ID" value="CAD7570394.1"/>
    <property type="molecule type" value="Genomic_DNA"/>
</dbReference>
<protein>
    <submittedName>
        <fullName evidence="2">(California timema) hypothetical protein</fullName>
    </submittedName>
</protein>
<accession>A0A7R9J0S1</accession>
<feature type="region of interest" description="Disordered" evidence="1">
    <location>
        <begin position="58"/>
        <end position="81"/>
    </location>
</feature>
<feature type="region of interest" description="Disordered" evidence="1">
    <location>
        <begin position="105"/>
        <end position="127"/>
    </location>
</feature>
<evidence type="ECO:0000313" key="2">
    <source>
        <dbReference type="EMBL" id="CAD7570394.1"/>
    </source>
</evidence>
<proteinExistence type="predicted"/>
<evidence type="ECO:0000256" key="1">
    <source>
        <dbReference type="SAM" id="MobiDB-lite"/>
    </source>
</evidence>
<name>A0A7R9J0S1_TIMCA</name>
<dbReference type="AlphaFoldDB" id="A0A7R9J0S1"/>
<gene>
    <name evidence="2" type="ORF">TCMB3V08_LOCUS3099</name>
</gene>